<dbReference type="InterPro" id="IPR050390">
    <property type="entry name" value="C5-Methyltransferase"/>
</dbReference>
<keyword evidence="1 5" id="KW-0489">Methyltransferase</keyword>
<protein>
    <recommendedName>
        <fullName evidence="7">Cytosine-specific methyltransferase</fullName>
        <ecNumber evidence="7">2.1.1.37</ecNumber>
    </recommendedName>
</protein>
<reference evidence="8" key="1">
    <citation type="submission" date="2016-08" db="EMBL/GenBank/DDBJ databases">
        <title>Complete genome of Cloacibacillus porcorum.</title>
        <authorList>
            <person name="Looft T."/>
            <person name="Bayles D.O."/>
            <person name="Alt D.P."/>
        </authorList>
    </citation>
    <scope>NUCLEOTIDE SEQUENCE [LARGE SCALE GENOMIC DNA]</scope>
    <source>
        <strain evidence="8">CL-84</strain>
    </source>
</reference>
<dbReference type="InterPro" id="IPR018117">
    <property type="entry name" value="C5_DNA_meth_AS"/>
</dbReference>
<dbReference type="AlphaFoldDB" id="A0A1B2I3V2"/>
<gene>
    <name evidence="8" type="ORF">BED41_05650</name>
</gene>
<keyword evidence="9" id="KW-1185">Reference proteome</keyword>
<dbReference type="STRING" id="1197717.BED41_05650"/>
<dbReference type="GO" id="GO:0044027">
    <property type="term" value="P:negative regulation of gene expression via chromosomal CpG island methylation"/>
    <property type="evidence" value="ECO:0007669"/>
    <property type="project" value="TreeGrafter"/>
</dbReference>
<dbReference type="Gene3D" id="3.90.120.10">
    <property type="entry name" value="DNA Methylase, subunit A, domain 2"/>
    <property type="match status" value="1"/>
</dbReference>
<dbReference type="PROSITE" id="PS00094">
    <property type="entry name" value="C5_MTASE_1"/>
    <property type="match status" value="1"/>
</dbReference>
<dbReference type="REBASE" id="156219">
    <property type="entry name" value="M.CpoCL84ORF5650P"/>
</dbReference>
<dbReference type="GO" id="GO:0009307">
    <property type="term" value="P:DNA restriction-modification system"/>
    <property type="evidence" value="ECO:0007669"/>
    <property type="project" value="UniProtKB-KW"/>
</dbReference>
<dbReference type="PRINTS" id="PR00105">
    <property type="entry name" value="C5METTRFRASE"/>
</dbReference>
<dbReference type="InterPro" id="IPR001525">
    <property type="entry name" value="C5_MeTfrase"/>
</dbReference>
<dbReference type="GO" id="GO:0003677">
    <property type="term" value="F:DNA binding"/>
    <property type="evidence" value="ECO:0007669"/>
    <property type="project" value="TreeGrafter"/>
</dbReference>
<dbReference type="Pfam" id="PF00145">
    <property type="entry name" value="DNA_methylase"/>
    <property type="match status" value="1"/>
</dbReference>
<dbReference type="EC" id="2.1.1.37" evidence="7"/>
<dbReference type="Proteomes" id="UP000093044">
    <property type="component" value="Chromosome"/>
</dbReference>
<accession>A0A1B2I3V2</accession>
<keyword evidence="2 5" id="KW-0808">Transferase</keyword>
<dbReference type="NCBIfam" id="TIGR00675">
    <property type="entry name" value="dcm"/>
    <property type="match status" value="1"/>
</dbReference>
<dbReference type="GO" id="GO:0032259">
    <property type="term" value="P:methylation"/>
    <property type="evidence" value="ECO:0007669"/>
    <property type="project" value="UniProtKB-KW"/>
</dbReference>
<dbReference type="InterPro" id="IPR031303">
    <property type="entry name" value="C5_meth_CS"/>
</dbReference>
<comment type="similarity">
    <text evidence="5 6">Belongs to the class I-like SAM-binding methyltransferase superfamily. C5-methyltransferase family.</text>
</comment>
<dbReference type="GeneID" id="83057337"/>
<evidence type="ECO:0000256" key="2">
    <source>
        <dbReference type="ARBA" id="ARBA00022679"/>
    </source>
</evidence>
<evidence type="ECO:0000256" key="5">
    <source>
        <dbReference type="PROSITE-ProRule" id="PRU01016"/>
    </source>
</evidence>
<dbReference type="InterPro" id="IPR029063">
    <property type="entry name" value="SAM-dependent_MTases_sf"/>
</dbReference>
<organism evidence="8 9">
    <name type="scientific">Cloacibacillus porcorum</name>
    <dbReference type="NCBI Taxonomy" id="1197717"/>
    <lineage>
        <taxon>Bacteria</taxon>
        <taxon>Thermotogati</taxon>
        <taxon>Synergistota</taxon>
        <taxon>Synergistia</taxon>
        <taxon>Synergistales</taxon>
        <taxon>Synergistaceae</taxon>
        <taxon>Cloacibacillus</taxon>
    </lineage>
</organism>
<dbReference type="RefSeq" id="WP_066743928.1">
    <property type="nucleotide sequence ID" value="NZ_CP016757.1"/>
</dbReference>
<dbReference type="KEGG" id="cpor:BED41_05650"/>
<feature type="active site" evidence="5">
    <location>
        <position position="83"/>
    </location>
</feature>
<evidence type="ECO:0000256" key="1">
    <source>
        <dbReference type="ARBA" id="ARBA00022603"/>
    </source>
</evidence>
<dbReference type="OrthoDB" id="9813719at2"/>
<dbReference type="EMBL" id="CP016757">
    <property type="protein sequence ID" value="ANZ44617.1"/>
    <property type="molecule type" value="Genomic_DNA"/>
</dbReference>
<dbReference type="PROSITE" id="PS00095">
    <property type="entry name" value="C5_MTASE_2"/>
    <property type="match status" value="1"/>
</dbReference>
<dbReference type="Gene3D" id="3.40.50.150">
    <property type="entry name" value="Vaccinia Virus protein VP39"/>
    <property type="match status" value="1"/>
</dbReference>
<dbReference type="PANTHER" id="PTHR10629:SF52">
    <property type="entry name" value="DNA (CYTOSINE-5)-METHYLTRANSFERASE 1"/>
    <property type="match status" value="1"/>
</dbReference>
<evidence type="ECO:0000256" key="3">
    <source>
        <dbReference type="ARBA" id="ARBA00022691"/>
    </source>
</evidence>
<keyword evidence="3 5" id="KW-0949">S-adenosyl-L-methionine</keyword>
<dbReference type="PANTHER" id="PTHR10629">
    <property type="entry name" value="CYTOSINE-SPECIFIC METHYLTRANSFERASE"/>
    <property type="match status" value="1"/>
</dbReference>
<dbReference type="SUPFAM" id="SSF53335">
    <property type="entry name" value="S-adenosyl-L-methionine-dependent methyltransferases"/>
    <property type="match status" value="1"/>
</dbReference>
<evidence type="ECO:0000313" key="9">
    <source>
        <dbReference type="Proteomes" id="UP000093044"/>
    </source>
</evidence>
<evidence type="ECO:0000313" key="8">
    <source>
        <dbReference type="EMBL" id="ANZ44617.1"/>
    </source>
</evidence>
<name>A0A1B2I3V2_9BACT</name>
<evidence type="ECO:0000256" key="4">
    <source>
        <dbReference type="ARBA" id="ARBA00022747"/>
    </source>
</evidence>
<evidence type="ECO:0000256" key="7">
    <source>
        <dbReference type="RuleBase" id="RU000417"/>
    </source>
</evidence>
<dbReference type="GO" id="GO:0003886">
    <property type="term" value="F:DNA (cytosine-5-)-methyltransferase activity"/>
    <property type="evidence" value="ECO:0007669"/>
    <property type="project" value="UniProtKB-EC"/>
</dbReference>
<proteinExistence type="inferred from homology"/>
<evidence type="ECO:0000256" key="6">
    <source>
        <dbReference type="RuleBase" id="RU000416"/>
    </source>
</evidence>
<sequence>MCIVKRTAVVDVFCGAGGLTHGFIKEGFNITAGIDFDGTCQFPFEFNNHAVFLKEDVMKLKSDTIKGYLKDTNIKILIGCAPCQPFSTYNNADDRKKDGKWRLLYKFSELIKEVSPDVFSMENVPALKVFDKGKVLSDFKESLLEAGYYVTEFIVNCEEYGIPQHRKRLVVLGSKYAAIDLIPPTCKTPADYKTVRDAISALPPLKAGETSQDDPLHRCARLEAKNLSRIKASKPGGTWRDWPDSIIAECHKKTSGATFASVYGRMSWDEPSPTMTTLCFGYGNGRFGHPEQDRAISLREAALFQTFPMDYQFVKPGGKYVTKILGRQIGNAVPVELGRVIAQSIARHLKIIGR</sequence>
<dbReference type="PROSITE" id="PS51679">
    <property type="entry name" value="SAM_MT_C5"/>
    <property type="match status" value="1"/>
</dbReference>
<comment type="catalytic activity">
    <reaction evidence="7">
        <text>a 2'-deoxycytidine in DNA + S-adenosyl-L-methionine = a 5-methyl-2'-deoxycytidine in DNA + S-adenosyl-L-homocysteine + H(+)</text>
        <dbReference type="Rhea" id="RHEA:13681"/>
        <dbReference type="Rhea" id="RHEA-COMP:11369"/>
        <dbReference type="Rhea" id="RHEA-COMP:11370"/>
        <dbReference type="ChEBI" id="CHEBI:15378"/>
        <dbReference type="ChEBI" id="CHEBI:57856"/>
        <dbReference type="ChEBI" id="CHEBI:59789"/>
        <dbReference type="ChEBI" id="CHEBI:85452"/>
        <dbReference type="ChEBI" id="CHEBI:85454"/>
        <dbReference type="EC" id="2.1.1.37"/>
    </reaction>
</comment>
<keyword evidence="4" id="KW-0680">Restriction system</keyword>